<organism evidence="4 5">
    <name type="scientific">Pristionchus mayeri</name>
    <dbReference type="NCBI Taxonomy" id="1317129"/>
    <lineage>
        <taxon>Eukaryota</taxon>
        <taxon>Metazoa</taxon>
        <taxon>Ecdysozoa</taxon>
        <taxon>Nematoda</taxon>
        <taxon>Chromadorea</taxon>
        <taxon>Rhabditida</taxon>
        <taxon>Rhabditina</taxon>
        <taxon>Diplogasteromorpha</taxon>
        <taxon>Diplogasteroidea</taxon>
        <taxon>Neodiplogasteridae</taxon>
        <taxon>Pristionchus</taxon>
    </lineage>
</organism>
<proteinExistence type="predicted"/>
<keyword evidence="1" id="KW-0722">Serine protease inhibitor</keyword>
<feature type="non-terminal residue" evidence="4">
    <location>
        <position position="1"/>
    </location>
</feature>
<accession>A0AAN5DF66</accession>
<keyword evidence="5" id="KW-1185">Reference proteome</keyword>
<dbReference type="GO" id="GO:0004867">
    <property type="term" value="F:serine-type endopeptidase inhibitor activity"/>
    <property type="evidence" value="ECO:0007669"/>
    <property type="project" value="UniProtKB-KW"/>
</dbReference>
<evidence type="ECO:0000313" key="4">
    <source>
        <dbReference type="EMBL" id="GMR60955.1"/>
    </source>
</evidence>
<keyword evidence="1" id="KW-0646">Protease inhibitor</keyword>
<dbReference type="EMBL" id="BTRK01000006">
    <property type="protein sequence ID" value="GMR60955.1"/>
    <property type="molecule type" value="Genomic_DNA"/>
</dbReference>
<dbReference type="Pfam" id="PF01826">
    <property type="entry name" value="TIL"/>
    <property type="match status" value="1"/>
</dbReference>
<evidence type="ECO:0000259" key="3">
    <source>
        <dbReference type="SMART" id="SM00274"/>
    </source>
</evidence>
<feature type="compositionally biased region" description="Basic and acidic residues" evidence="2">
    <location>
        <begin position="135"/>
        <end position="145"/>
    </location>
</feature>
<feature type="region of interest" description="Disordered" evidence="2">
    <location>
        <begin position="126"/>
        <end position="157"/>
    </location>
</feature>
<dbReference type="SUPFAM" id="SSF57567">
    <property type="entry name" value="Serine protease inhibitors"/>
    <property type="match status" value="1"/>
</dbReference>
<feature type="domain" description="Follistatin-like" evidence="3">
    <location>
        <begin position="286"/>
        <end position="308"/>
    </location>
</feature>
<comment type="caution">
    <text evidence="4">The sequence shown here is derived from an EMBL/GenBank/DDBJ whole genome shotgun (WGS) entry which is preliminary data.</text>
</comment>
<evidence type="ECO:0000256" key="1">
    <source>
        <dbReference type="ARBA" id="ARBA00022900"/>
    </source>
</evidence>
<feature type="domain" description="Follistatin-like" evidence="3">
    <location>
        <begin position="185"/>
        <end position="206"/>
    </location>
</feature>
<reference evidence="5" key="1">
    <citation type="submission" date="2022-10" db="EMBL/GenBank/DDBJ databases">
        <title>Genome assembly of Pristionchus species.</title>
        <authorList>
            <person name="Yoshida K."/>
            <person name="Sommer R.J."/>
        </authorList>
    </citation>
    <scope>NUCLEOTIDE SEQUENCE [LARGE SCALE GENOMIC DNA]</scope>
    <source>
        <strain evidence="5">RS5460</strain>
    </source>
</reference>
<dbReference type="Gene3D" id="2.10.25.10">
    <property type="entry name" value="Laminin"/>
    <property type="match status" value="1"/>
</dbReference>
<evidence type="ECO:0000313" key="5">
    <source>
        <dbReference type="Proteomes" id="UP001328107"/>
    </source>
</evidence>
<dbReference type="InterPro" id="IPR036084">
    <property type="entry name" value="Ser_inhib-like_sf"/>
</dbReference>
<evidence type="ECO:0000256" key="2">
    <source>
        <dbReference type="SAM" id="MobiDB-lite"/>
    </source>
</evidence>
<name>A0AAN5DF66_9BILA</name>
<dbReference type="AlphaFoldDB" id="A0AAN5DF66"/>
<protein>
    <recommendedName>
        <fullName evidence="3">Follistatin-like domain-containing protein</fullName>
    </recommendedName>
</protein>
<feature type="domain" description="Follistatin-like" evidence="3">
    <location>
        <begin position="258"/>
        <end position="280"/>
    </location>
</feature>
<gene>
    <name evidence="4" type="ORF">PMAYCL1PPCAC_31150</name>
</gene>
<dbReference type="CDD" id="cd19941">
    <property type="entry name" value="TIL"/>
    <property type="match status" value="1"/>
</dbReference>
<dbReference type="InterPro" id="IPR002919">
    <property type="entry name" value="TIL_dom"/>
</dbReference>
<sequence length="372" mass="41406">LVSSLVFHSFVASERVDLDPKNGKQESEEKAGIDDRTHTYERILTNADLEGSGQDAMDETQFDSKNMTDAEKDMEIFDKRLKRQAPMQATEMQAAPIPVEPQLVAGPFPAEPQLVADAMPVDPQIAAQAQRGGHHRDSSGSDERNGRHRPNRPSCRTARCTSGTECIIENGRPTCRPIRPQPSRSCRDISCPRDTRCRMERDPWCRDRNCSDQPVCVRDNSGPSCRNVQCPSGWRCRVQEEPGCRGHFCREVATCVNPCDSIRCPFGTVCRSDGFEPTCTPVVINQCLNARCPNGFQCRVVNGEARCFPVTGPQCRPNEVFTQCASPCEPSCEHASPQICPARCDPPRCQCAPGFWRHRTGSCVPREQCFFG</sequence>
<feature type="domain" description="Follistatin-like" evidence="3">
    <location>
        <begin position="154"/>
        <end position="176"/>
    </location>
</feature>
<dbReference type="InterPro" id="IPR003645">
    <property type="entry name" value="Fol_N"/>
</dbReference>
<feature type="domain" description="Follistatin-like" evidence="3">
    <location>
        <begin position="224"/>
        <end position="256"/>
    </location>
</feature>
<dbReference type="SMART" id="SM00274">
    <property type="entry name" value="FOLN"/>
    <property type="match status" value="5"/>
</dbReference>
<dbReference type="Proteomes" id="UP001328107">
    <property type="component" value="Unassembled WGS sequence"/>
</dbReference>